<sequence>MAYIGKLPATQGKDAGPALKLDDISSNFNGTKTVFDLTVGSTAVDPHVNNIAIYLSGVYQIPGSAFSLSGSQVVFTSAPSSSLAFHGSIIGDSRIMTPDNNTIEPAALTTDTATSISGSWQGVVGSGSLGMVSGSTISTGSFGAVNVGGMSVSNLLDFSSSIASRVATEESAFTAAGISGSWQNVIGSGSLGMVSGSSTSTGSVGSVHTAGRVGIGTTAPDYILD</sequence>
<reference evidence="1" key="1">
    <citation type="submission" date="2018-05" db="EMBL/GenBank/DDBJ databases">
        <authorList>
            <person name="Lanie J.A."/>
            <person name="Ng W.-L."/>
            <person name="Kazmierczak K.M."/>
            <person name="Andrzejewski T.M."/>
            <person name="Davidsen T.M."/>
            <person name="Wayne K.J."/>
            <person name="Tettelin H."/>
            <person name="Glass J.I."/>
            <person name="Rusch D."/>
            <person name="Podicherti R."/>
            <person name="Tsui H.-C.T."/>
            <person name="Winkler M.E."/>
        </authorList>
    </citation>
    <scope>NUCLEOTIDE SEQUENCE</scope>
</reference>
<feature type="non-terminal residue" evidence="1">
    <location>
        <position position="225"/>
    </location>
</feature>
<protein>
    <submittedName>
        <fullName evidence="1">Uncharacterized protein</fullName>
    </submittedName>
</protein>
<dbReference type="EMBL" id="UINC01086842">
    <property type="protein sequence ID" value="SVC35676.1"/>
    <property type="molecule type" value="Genomic_DNA"/>
</dbReference>
<organism evidence="1">
    <name type="scientific">marine metagenome</name>
    <dbReference type="NCBI Taxonomy" id="408172"/>
    <lineage>
        <taxon>unclassified sequences</taxon>
        <taxon>metagenomes</taxon>
        <taxon>ecological metagenomes</taxon>
    </lineage>
</organism>
<accession>A0A382LGD7</accession>
<name>A0A382LGD7_9ZZZZ</name>
<evidence type="ECO:0000313" key="1">
    <source>
        <dbReference type="EMBL" id="SVC35676.1"/>
    </source>
</evidence>
<dbReference type="AlphaFoldDB" id="A0A382LGD7"/>
<proteinExistence type="predicted"/>
<gene>
    <name evidence="1" type="ORF">METZ01_LOCUS288530</name>
</gene>